<gene>
    <name evidence="6" type="ORF">ECE50_010120</name>
</gene>
<dbReference type="InterPro" id="IPR037066">
    <property type="entry name" value="Plug_dom_sf"/>
</dbReference>
<evidence type="ECO:0000313" key="7">
    <source>
        <dbReference type="Proteomes" id="UP000281028"/>
    </source>
</evidence>
<dbReference type="Proteomes" id="UP000281028">
    <property type="component" value="Unassembled WGS sequence"/>
</dbReference>
<dbReference type="EMBL" id="RIAR02000001">
    <property type="protein sequence ID" value="NSL87186.1"/>
    <property type="molecule type" value="Genomic_DNA"/>
</dbReference>
<dbReference type="InterPro" id="IPR036942">
    <property type="entry name" value="Beta-barrel_TonB_sf"/>
</dbReference>
<evidence type="ECO:0000259" key="4">
    <source>
        <dbReference type="Pfam" id="PF07715"/>
    </source>
</evidence>
<protein>
    <submittedName>
        <fullName evidence="6">TonB-dependent receptor</fullName>
    </submittedName>
</protein>
<dbReference type="GO" id="GO:0009279">
    <property type="term" value="C:cell outer membrane"/>
    <property type="evidence" value="ECO:0007669"/>
    <property type="project" value="UniProtKB-SubCell"/>
</dbReference>
<dbReference type="InterPro" id="IPR041700">
    <property type="entry name" value="OMP_b-brl_3"/>
</dbReference>
<dbReference type="Pfam" id="PF13620">
    <property type="entry name" value="CarboxypepD_reg"/>
    <property type="match status" value="1"/>
</dbReference>
<evidence type="ECO:0000259" key="5">
    <source>
        <dbReference type="Pfam" id="PF14905"/>
    </source>
</evidence>
<dbReference type="InterPro" id="IPR012910">
    <property type="entry name" value="Plug_dom"/>
</dbReference>
<dbReference type="AlphaFoldDB" id="A0A433W8Y8"/>
<proteinExistence type="predicted"/>
<organism evidence="6 7">
    <name type="scientific">Chitinophaga solisilvae</name>
    <dbReference type="NCBI Taxonomy" id="1233460"/>
    <lineage>
        <taxon>Bacteria</taxon>
        <taxon>Pseudomonadati</taxon>
        <taxon>Bacteroidota</taxon>
        <taxon>Chitinophagia</taxon>
        <taxon>Chitinophagales</taxon>
        <taxon>Chitinophagaceae</taxon>
        <taxon>Chitinophaga</taxon>
    </lineage>
</organism>
<dbReference type="InterPro" id="IPR008969">
    <property type="entry name" value="CarboxyPept-like_regulatory"/>
</dbReference>
<comment type="caution">
    <text evidence="6">The sequence shown here is derived from an EMBL/GenBank/DDBJ whole genome shotgun (WGS) entry which is preliminary data.</text>
</comment>
<name>A0A433W8Y8_9BACT</name>
<dbReference type="Pfam" id="PF14905">
    <property type="entry name" value="OMP_b-brl_3"/>
    <property type="match status" value="1"/>
</dbReference>
<keyword evidence="7" id="KW-1185">Reference proteome</keyword>
<sequence>MKSVFHSIFLLLISCSLFAQNKLSIQGKVTDISGAVIPDASLKLQPEKGQELMIHSNAAGMFSFENLSDGVYKLTISHIAYQTVASQTLTLKASITGMKIAMTPATSQLKGVEVTSARKLLTMQGDKLVYDPGVLPGADNDNSIEILKKIPGFWVEQNEDIRLNGSGDVTILINGVKQNLVGNQVAGLLKSIPANAISKIEVVTGGAARYDAAGGSVINFVLKQRTLDGYNINFANNVLIDRYVSNNHNLYAMLLTGKLQSSTSVSYASNHSYYNEDGRISYDQQHTNTADIGYQRNSHTRSSGPALYENLSYAISNKSKIMLDISSTWKNSQSDFTDTSHFGAPLNYRQQYKRNDEIKNNLTSANLIYQFRPDTAGSLLAVNYGYINGYIRQRQDIENSRSPATGYGSILQAGYLPLQGYQHIIKADLEKNFRHWVLETGVKYSAGRIDNNARYDTIKATGPVFDKQLSNTTSYDEKISAAYATLRYTRGRIGFMAGGRLEHTATATVNGMSGTIRQDYTNFLPNAAITYQQPGYSGMLKLSAGLSRPDYQLLNDYRYYISEYKYQEGNPFLKPSTRYTISLENNIAGFLTANIGYIRLNDQVQLAGTQLNNSPYTAIRPENAVNVNDYYISLSAAYSLLQHKLEGNLNFYGEMFRYYSNGKFPLQGVNQDLSKYFTISWSNNYFITRKLVLETSVFYRSTAYFYQITQGDRWQADAGLTYYLSKKWNFGAKYLDIFNTYEYRYTNFYDNYLNTYLRDLNVNRFRLTVNYRISGGLKKVSKPAADNNAENMSRFQNQ</sequence>
<reference evidence="6" key="1">
    <citation type="submission" date="2020-05" db="EMBL/GenBank/DDBJ databases">
        <title>Chitinophaga laudate sp. nov., isolated from a tropical peat swamp.</title>
        <authorList>
            <person name="Goh C.B.S."/>
            <person name="Lee M.S."/>
            <person name="Parimannan S."/>
            <person name="Pasbakhsh P."/>
            <person name="Yule C.M."/>
            <person name="Rajandas H."/>
            <person name="Loke S."/>
            <person name="Croft L."/>
            <person name="Tan J.B.L."/>
        </authorList>
    </citation>
    <scope>NUCLEOTIDE SEQUENCE</scope>
    <source>
        <strain evidence="6">Mgbs1</strain>
    </source>
</reference>
<dbReference type="Gene3D" id="2.170.130.10">
    <property type="entry name" value="TonB-dependent receptor, plug domain"/>
    <property type="match status" value="1"/>
</dbReference>
<accession>A0A433W8Y8</accession>
<keyword evidence="3" id="KW-0998">Cell outer membrane</keyword>
<dbReference type="SUPFAM" id="SSF56935">
    <property type="entry name" value="Porins"/>
    <property type="match status" value="1"/>
</dbReference>
<comment type="subcellular location">
    <subcellularLocation>
        <location evidence="1">Cell outer membrane</location>
    </subcellularLocation>
</comment>
<dbReference type="PROSITE" id="PS51257">
    <property type="entry name" value="PROKAR_LIPOPROTEIN"/>
    <property type="match status" value="1"/>
</dbReference>
<dbReference type="SUPFAM" id="SSF49464">
    <property type="entry name" value="Carboxypeptidase regulatory domain-like"/>
    <property type="match status" value="1"/>
</dbReference>
<evidence type="ECO:0000256" key="2">
    <source>
        <dbReference type="ARBA" id="ARBA00023136"/>
    </source>
</evidence>
<feature type="domain" description="TonB-dependent receptor plug" evidence="4">
    <location>
        <begin position="141"/>
        <end position="212"/>
    </location>
</feature>
<keyword evidence="2" id="KW-0472">Membrane</keyword>
<dbReference type="Gene3D" id="2.60.40.1120">
    <property type="entry name" value="Carboxypeptidase-like, regulatory domain"/>
    <property type="match status" value="1"/>
</dbReference>
<evidence type="ECO:0000313" key="6">
    <source>
        <dbReference type="EMBL" id="NSL87186.1"/>
    </source>
</evidence>
<dbReference type="Pfam" id="PF07715">
    <property type="entry name" value="Plug"/>
    <property type="match status" value="1"/>
</dbReference>
<feature type="domain" description="Outer membrane protein beta-barrel" evidence="5">
    <location>
        <begin position="374"/>
        <end position="771"/>
    </location>
</feature>
<dbReference type="OrthoDB" id="905812at2"/>
<evidence type="ECO:0000256" key="3">
    <source>
        <dbReference type="ARBA" id="ARBA00023237"/>
    </source>
</evidence>
<keyword evidence="6" id="KW-0675">Receptor</keyword>
<evidence type="ECO:0000256" key="1">
    <source>
        <dbReference type="ARBA" id="ARBA00004442"/>
    </source>
</evidence>
<dbReference type="Gene3D" id="2.40.170.20">
    <property type="entry name" value="TonB-dependent receptor, beta-barrel domain"/>
    <property type="match status" value="1"/>
</dbReference>